<dbReference type="EMBL" id="VSIY01000003">
    <property type="protein sequence ID" value="TYB83232.1"/>
    <property type="molecule type" value="Genomic_DNA"/>
</dbReference>
<protein>
    <submittedName>
        <fullName evidence="2">SDR family oxidoreductase</fullName>
    </submittedName>
</protein>
<dbReference type="InterPro" id="IPR002347">
    <property type="entry name" value="SDR_fam"/>
</dbReference>
<evidence type="ECO:0000313" key="3">
    <source>
        <dbReference type="Proteomes" id="UP000322080"/>
    </source>
</evidence>
<dbReference type="InterPro" id="IPR036291">
    <property type="entry name" value="NAD(P)-bd_dom_sf"/>
</dbReference>
<dbReference type="Gene3D" id="3.40.50.720">
    <property type="entry name" value="NAD(P)-binding Rossmann-like Domain"/>
    <property type="match status" value="1"/>
</dbReference>
<dbReference type="Proteomes" id="UP000322080">
    <property type="component" value="Unassembled WGS sequence"/>
</dbReference>
<dbReference type="AlphaFoldDB" id="A0A5D0RNU7"/>
<dbReference type="PRINTS" id="PR00081">
    <property type="entry name" value="GDHRDH"/>
</dbReference>
<name>A0A5D0RNU7_9RHOB</name>
<dbReference type="Pfam" id="PF13561">
    <property type="entry name" value="adh_short_C2"/>
    <property type="match status" value="1"/>
</dbReference>
<sequence length="257" mass="26805">MAADLFPEGRALVVGGSGGVGAEICRVLARDGCDVALTYHRNEARAEAAAEAVRGEGRAASLHRLDAGDADAVGTLIAALTGTGQPPLHTLIYAAGPLVPQIHLSRTTPEQMREHLLADTAGFFNLIHHALPHLRETRGAVVTVLSSAQFRHAPADGLSIVPKAGVLAILRGIAKEEGRFGIRANGVALGIIEAGSHTELTAQGQIDATYMERAIAATPLRTTGQPVDVAEAVAFLASRRARFVTGEVINVDGGYHL</sequence>
<proteinExistence type="inferred from homology"/>
<evidence type="ECO:0000256" key="1">
    <source>
        <dbReference type="ARBA" id="ARBA00006484"/>
    </source>
</evidence>
<gene>
    <name evidence="2" type="ORF">FVF75_03370</name>
</gene>
<accession>A0A5D0RNU7</accession>
<comment type="caution">
    <text evidence="2">The sequence shown here is derived from an EMBL/GenBank/DDBJ whole genome shotgun (WGS) entry which is preliminary data.</text>
</comment>
<evidence type="ECO:0000313" key="2">
    <source>
        <dbReference type="EMBL" id="TYB83232.1"/>
    </source>
</evidence>
<dbReference type="RefSeq" id="WP_148376322.1">
    <property type="nucleotide sequence ID" value="NZ_VSIY01000003.1"/>
</dbReference>
<dbReference type="PANTHER" id="PTHR42879">
    <property type="entry name" value="3-OXOACYL-(ACYL-CARRIER-PROTEIN) REDUCTASE"/>
    <property type="match status" value="1"/>
</dbReference>
<reference evidence="2 3" key="1">
    <citation type="submission" date="2019-08" db="EMBL/GenBank/DDBJ databases">
        <title>Identification of a novel species of the genus Boseongicola.</title>
        <authorList>
            <person name="Zhang X.-Q."/>
        </authorList>
    </citation>
    <scope>NUCLEOTIDE SEQUENCE [LARGE SCALE GENOMIC DNA]</scope>
    <source>
        <strain evidence="2 3">HY14</strain>
    </source>
</reference>
<dbReference type="SUPFAM" id="SSF51735">
    <property type="entry name" value="NAD(P)-binding Rossmann-fold domains"/>
    <property type="match status" value="1"/>
</dbReference>
<dbReference type="PANTHER" id="PTHR42879:SF2">
    <property type="entry name" value="3-OXOACYL-[ACYL-CARRIER-PROTEIN] REDUCTASE FABG"/>
    <property type="match status" value="1"/>
</dbReference>
<organism evidence="2 3">
    <name type="scientific">Maritimibacter fusiformis</name>
    <dbReference type="NCBI Taxonomy" id="2603819"/>
    <lineage>
        <taxon>Bacteria</taxon>
        <taxon>Pseudomonadati</taxon>
        <taxon>Pseudomonadota</taxon>
        <taxon>Alphaproteobacteria</taxon>
        <taxon>Rhodobacterales</taxon>
        <taxon>Roseobacteraceae</taxon>
        <taxon>Maritimibacter</taxon>
    </lineage>
</organism>
<comment type="similarity">
    <text evidence="1">Belongs to the short-chain dehydrogenases/reductases (SDR) family.</text>
</comment>
<dbReference type="InterPro" id="IPR050259">
    <property type="entry name" value="SDR"/>
</dbReference>
<dbReference type="CDD" id="cd05233">
    <property type="entry name" value="SDR_c"/>
    <property type="match status" value="1"/>
</dbReference>
<keyword evidence="3" id="KW-1185">Reference proteome</keyword>